<dbReference type="GeneID" id="84790048"/>
<dbReference type="AlphaFoldDB" id="C8NC37"/>
<evidence type="ECO:0000256" key="1">
    <source>
        <dbReference type="SAM" id="MobiDB-lite"/>
    </source>
</evidence>
<organism evidence="4 5">
    <name type="scientific">Cardiobacterium hominis (strain ATCC 15826 / DSM 8339 / NCTC 10426 / 6573)</name>
    <dbReference type="NCBI Taxonomy" id="638300"/>
    <lineage>
        <taxon>Bacteria</taxon>
        <taxon>Pseudomonadati</taxon>
        <taxon>Pseudomonadota</taxon>
        <taxon>Gammaproteobacteria</taxon>
        <taxon>Cardiobacteriales</taxon>
        <taxon>Cardiobacteriaceae</taxon>
        <taxon>Cardiobacterium</taxon>
    </lineage>
</organism>
<dbReference type="Pfam" id="PF01298">
    <property type="entry name" value="TbpB_B_D"/>
    <property type="match status" value="1"/>
</dbReference>
<feature type="signal peptide" evidence="2">
    <location>
        <begin position="1"/>
        <end position="20"/>
    </location>
</feature>
<dbReference type="PROSITE" id="PS51257">
    <property type="entry name" value="PROKAR_LIPOPROTEIN"/>
    <property type="match status" value="1"/>
</dbReference>
<comment type="caution">
    <text evidence="4">The sequence shown here is derived from an EMBL/GenBank/DDBJ whole genome shotgun (WGS) entry which is preliminary data.</text>
</comment>
<dbReference type="RefSeq" id="WP_004142251.1">
    <property type="nucleotide sequence ID" value="NZ_GG694027.1"/>
</dbReference>
<accession>C8NC37</accession>
<reference evidence="4 5" key="1">
    <citation type="submission" date="2009-08" db="EMBL/GenBank/DDBJ databases">
        <authorList>
            <person name="Qin X."/>
            <person name="Bachman B."/>
            <person name="Battles P."/>
            <person name="Bell A."/>
            <person name="Bess C."/>
            <person name="Bickham C."/>
            <person name="Chaboub L."/>
            <person name="Chen D."/>
            <person name="Coyle M."/>
            <person name="Deiros D.R."/>
            <person name="Dinh H."/>
            <person name="Forbes L."/>
            <person name="Fowler G."/>
            <person name="Francisco L."/>
            <person name="Fu Q."/>
            <person name="Gubbala S."/>
            <person name="Hale W."/>
            <person name="Han Y."/>
            <person name="Hemphill L."/>
            <person name="Highlander S.K."/>
            <person name="Hirani K."/>
            <person name="Hogues M."/>
            <person name="Jackson L."/>
            <person name="Jakkamsetti A."/>
            <person name="Javaid M."/>
            <person name="Jiang H."/>
            <person name="Korchina V."/>
            <person name="Kovar C."/>
            <person name="Lara F."/>
            <person name="Lee S."/>
            <person name="Mata R."/>
            <person name="Mathew T."/>
            <person name="Moen C."/>
            <person name="Morales K."/>
            <person name="Munidasa M."/>
            <person name="Nazareth L."/>
            <person name="Ngo R."/>
            <person name="Nguyen L."/>
            <person name="Okwuonu G."/>
            <person name="Ongeri F."/>
            <person name="Patil S."/>
            <person name="Petrosino J."/>
            <person name="Pham C."/>
            <person name="Pham P."/>
            <person name="Pu L.-L."/>
            <person name="Puazo M."/>
            <person name="Raj R."/>
            <person name="Reid J."/>
            <person name="Rouhana J."/>
            <person name="Saada N."/>
            <person name="Shang Y."/>
            <person name="Simmons D."/>
            <person name="Thornton R."/>
            <person name="Warren J."/>
            <person name="Weissenberger G."/>
            <person name="Zhang J."/>
            <person name="Zhang L."/>
            <person name="Zhou C."/>
            <person name="Zhu D."/>
            <person name="Muzny D."/>
            <person name="Worley K."/>
            <person name="Gibbs R."/>
        </authorList>
    </citation>
    <scope>NUCLEOTIDE SEQUENCE [LARGE SCALE GENOMIC DNA]</scope>
    <source>
        <strain evidence="5">ATCC 15826 / DSM 8339 / NCTC 10426 / 6573</strain>
    </source>
</reference>
<dbReference type="EMBL" id="ACKY01000113">
    <property type="protein sequence ID" value="EEV87799.1"/>
    <property type="molecule type" value="Genomic_DNA"/>
</dbReference>
<dbReference type="HOGENOM" id="CLU_908171_0_0_6"/>
<feature type="compositionally biased region" description="Low complexity" evidence="1">
    <location>
        <begin position="67"/>
        <end position="89"/>
    </location>
</feature>
<gene>
    <name evidence="4" type="ORF">HMPREF0198_2065</name>
</gene>
<protein>
    <recommendedName>
        <fullName evidence="3">Transferrin-binding protein B C-lobe/N-lobe beta-barrel domain-containing protein</fullName>
    </recommendedName>
</protein>
<evidence type="ECO:0000313" key="5">
    <source>
        <dbReference type="Proteomes" id="UP000004870"/>
    </source>
</evidence>
<dbReference type="InterPro" id="IPR001677">
    <property type="entry name" value="TbpB_B_D"/>
</dbReference>
<dbReference type="Proteomes" id="UP000004870">
    <property type="component" value="Unassembled WGS sequence"/>
</dbReference>
<evidence type="ECO:0000259" key="3">
    <source>
        <dbReference type="Pfam" id="PF01298"/>
    </source>
</evidence>
<evidence type="ECO:0000256" key="2">
    <source>
        <dbReference type="SAM" id="SignalP"/>
    </source>
</evidence>
<feature type="region of interest" description="Disordered" evidence="1">
    <location>
        <begin position="20"/>
        <end position="122"/>
    </location>
</feature>
<evidence type="ECO:0000313" key="4">
    <source>
        <dbReference type="EMBL" id="EEV87799.1"/>
    </source>
</evidence>
<feature type="domain" description="Transferrin-binding protein B C-lobe/N-lobe beta-barrel" evidence="3">
    <location>
        <begin position="204"/>
        <end position="303"/>
    </location>
</feature>
<proteinExistence type="predicted"/>
<feature type="compositionally biased region" description="Pro residues" evidence="1">
    <location>
        <begin position="90"/>
        <end position="116"/>
    </location>
</feature>
<name>C8NC37_CARH6</name>
<dbReference type="InterPro" id="IPR011250">
    <property type="entry name" value="OMP/PagP_B-barrel"/>
</dbReference>
<dbReference type="SUPFAM" id="SSF56925">
    <property type="entry name" value="OMPA-like"/>
    <property type="match status" value="1"/>
</dbReference>
<dbReference type="Gene3D" id="2.40.160.90">
    <property type="match status" value="1"/>
</dbReference>
<keyword evidence="2" id="KW-0732">Signal</keyword>
<sequence>MKNRNLLALAILSGMLTACGGSDDDSNNPADPKNNPPPLQGPSPGLQYQHRVDPLDTDGSHGIIDSNGNGNNNGGNNNSGNNNGGTNPPGTNPPGTNPPGTNPPGTNPPGTNPPNPKSYNQIAIKDSNNNYKTIDLLPSNVQPGSNQGTNKTYKSEDSSYKKLIGNDLKYALYGVIIDKTDGNTAHAFYRDSQDESTRGVVLPQKEVFYQGHVIHYDVANRTLVEGTALFDVNFPNRKIEGGIIAGSARIPISATISGERFSGSSSDNVTVEGRFYGPEGHDMSGIYGKGTGDRKEFIGSFGAVPQ</sequence>
<feature type="chain" id="PRO_5002990493" description="Transferrin-binding protein B C-lobe/N-lobe beta-barrel domain-containing protein" evidence="2">
    <location>
        <begin position="21"/>
        <end position="306"/>
    </location>
</feature>
<keyword evidence="5" id="KW-1185">Reference proteome</keyword>